<evidence type="ECO:0000259" key="2">
    <source>
        <dbReference type="Pfam" id="PF25086"/>
    </source>
</evidence>
<feature type="region of interest" description="Disordered" evidence="1">
    <location>
        <begin position="1"/>
        <end position="26"/>
    </location>
</feature>
<dbReference type="PANTHER" id="PTHR36047:SF1">
    <property type="entry name" value="OS01G0191000 PROTEIN"/>
    <property type="match status" value="1"/>
</dbReference>
<dbReference type="Gramene" id="KOM45715">
    <property type="protein sequence ID" value="KOM45715"/>
    <property type="gene ID" value="LR48_Vigan06g102100"/>
</dbReference>
<name>A0A0L9US63_PHAAN</name>
<dbReference type="InterPro" id="IPR056705">
    <property type="entry name" value="DUF7803"/>
</dbReference>
<dbReference type="EMBL" id="CM003376">
    <property type="protein sequence ID" value="KOM45715.1"/>
    <property type="molecule type" value="Genomic_DNA"/>
</dbReference>
<proteinExistence type="predicted"/>
<gene>
    <name evidence="3" type="ORF">LR48_Vigan06g102100</name>
</gene>
<dbReference type="Pfam" id="PF25086">
    <property type="entry name" value="DUF7803"/>
    <property type="match status" value="1"/>
</dbReference>
<dbReference type="AlphaFoldDB" id="A0A0L9US63"/>
<feature type="domain" description="DUF7803" evidence="2">
    <location>
        <begin position="1"/>
        <end position="53"/>
    </location>
</feature>
<protein>
    <recommendedName>
        <fullName evidence="2">DUF7803 domain-containing protein</fullName>
    </recommendedName>
</protein>
<evidence type="ECO:0000313" key="4">
    <source>
        <dbReference type="Proteomes" id="UP000053144"/>
    </source>
</evidence>
<reference evidence="4" key="1">
    <citation type="journal article" date="2015" name="Proc. Natl. Acad. Sci. U.S.A.">
        <title>Genome sequencing of adzuki bean (Vigna angularis) provides insight into high starch and low fat accumulation and domestication.</title>
        <authorList>
            <person name="Yang K."/>
            <person name="Tian Z."/>
            <person name="Chen C."/>
            <person name="Luo L."/>
            <person name="Zhao B."/>
            <person name="Wang Z."/>
            <person name="Yu L."/>
            <person name="Li Y."/>
            <person name="Sun Y."/>
            <person name="Li W."/>
            <person name="Chen Y."/>
            <person name="Li Y."/>
            <person name="Zhang Y."/>
            <person name="Ai D."/>
            <person name="Zhao J."/>
            <person name="Shang C."/>
            <person name="Ma Y."/>
            <person name="Wu B."/>
            <person name="Wang M."/>
            <person name="Gao L."/>
            <person name="Sun D."/>
            <person name="Zhang P."/>
            <person name="Guo F."/>
            <person name="Wang W."/>
            <person name="Li Y."/>
            <person name="Wang J."/>
            <person name="Varshney R.K."/>
            <person name="Wang J."/>
            <person name="Ling H.Q."/>
            <person name="Wan P."/>
        </authorList>
    </citation>
    <scope>NUCLEOTIDE SEQUENCE</scope>
    <source>
        <strain evidence="4">cv. Jingnong 6</strain>
    </source>
</reference>
<dbReference type="Proteomes" id="UP000053144">
    <property type="component" value="Chromosome 6"/>
</dbReference>
<dbReference type="STRING" id="3914.A0A0L9US63"/>
<dbReference type="PANTHER" id="PTHR36047">
    <property type="entry name" value="OS01G0191000 PROTEIN"/>
    <property type="match status" value="1"/>
</dbReference>
<evidence type="ECO:0000313" key="3">
    <source>
        <dbReference type="EMBL" id="KOM45715.1"/>
    </source>
</evidence>
<organism evidence="3 4">
    <name type="scientific">Phaseolus angularis</name>
    <name type="common">Azuki bean</name>
    <name type="synonym">Vigna angularis</name>
    <dbReference type="NCBI Taxonomy" id="3914"/>
    <lineage>
        <taxon>Eukaryota</taxon>
        <taxon>Viridiplantae</taxon>
        <taxon>Streptophyta</taxon>
        <taxon>Embryophyta</taxon>
        <taxon>Tracheophyta</taxon>
        <taxon>Spermatophyta</taxon>
        <taxon>Magnoliopsida</taxon>
        <taxon>eudicotyledons</taxon>
        <taxon>Gunneridae</taxon>
        <taxon>Pentapetalae</taxon>
        <taxon>rosids</taxon>
        <taxon>fabids</taxon>
        <taxon>Fabales</taxon>
        <taxon>Fabaceae</taxon>
        <taxon>Papilionoideae</taxon>
        <taxon>50 kb inversion clade</taxon>
        <taxon>NPAAA clade</taxon>
        <taxon>indigoferoid/millettioid clade</taxon>
        <taxon>Phaseoleae</taxon>
        <taxon>Vigna</taxon>
    </lineage>
</organism>
<evidence type="ECO:0000256" key="1">
    <source>
        <dbReference type="SAM" id="MobiDB-lite"/>
    </source>
</evidence>
<accession>A0A0L9US63</accession>
<sequence>MDVDSQPTMDETILVGDDLMTGPPSPVVPPEIASHVLQGVDLCDGLLRNLFLLAEEEGEGALPENGRGMRGFGLWKMAGVREY</sequence>